<organism evidence="2 3">
    <name type="scientific">Clunio marinus</name>
    <dbReference type="NCBI Taxonomy" id="568069"/>
    <lineage>
        <taxon>Eukaryota</taxon>
        <taxon>Metazoa</taxon>
        <taxon>Ecdysozoa</taxon>
        <taxon>Arthropoda</taxon>
        <taxon>Hexapoda</taxon>
        <taxon>Insecta</taxon>
        <taxon>Pterygota</taxon>
        <taxon>Neoptera</taxon>
        <taxon>Endopterygota</taxon>
        <taxon>Diptera</taxon>
        <taxon>Nematocera</taxon>
        <taxon>Chironomoidea</taxon>
        <taxon>Chironomidae</taxon>
        <taxon>Clunio</taxon>
    </lineage>
</organism>
<keyword evidence="1" id="KW-0732">Signal</keyword>
<dbReference type="AlphaFoldDB" id="A0A1J1I049"/>
<feature type="chain" id="PRO_5012791754" evidence="1">
    <location>
        <begin position="20"/>
        <end position="187"/>
    </location>
</feature>
<dbReference type="OrthoDB" id="7799219at2759"/>
<evidence type="ECO:0000256" key="1">
    <source>
        <dbReference type="SAM" id="SignalP"/>
    </source>
</evidence>
<dbReference type="PANTHER" id="PTHR20898">
    <property type="entry name" value="DAEDALUS ON 3-RELATED-RELATED"/>
    <property type="match status" value="1"/>
</dbReference>
<dbReference type="EMBL" id="CVRI01000037">
    <property type="protein sequence ID" value="CRK93587.1"/>
    <property type="molecule type" value="Genomic_DNA"/>
</dbReference>
<sequence length="187" mass="22251">MENFVSFFSILLLLHLCSSNEYDGKPYQIFELKKFQCDFPENYVYPNNSCFVKPVNRTTYTLNMYVKFIKPIMKAFQLFTLEYRYSVMYREVFRSPKFEYCSIKNNSNPAIKSLFEVLRYASSSMFVECPIQIIEYKNAIIPLNYMPEIFPRGDYRMKVFHFDGSDNWTMNVTIISALRSSDHSRFG</sequence>
<dbReference type="InterPro" id="IPR010512">
    <property type="entry name" value="DUF1091"/>
</dbReference>
<evidence type="ECO:0000313" key="3">
    <source>
        <dbReference type="Proteomes" id="UP000183832"/>
    </source>
</evidence>
<keyword evidence="3" id="KW-1185">Reference proteome</keyword>
<evidence type="ECO:0000313" key="2">
    <source>
        <dbReference type="EMBL" id="CRK93587.1"/>
    </source>
</evidence>
<accession>A0A1J1I049</accession>
<gene>
    <name evidence="2" type="ORF">CLUMA_CG007120</name>
</gene>
<dbReference type="Pfam" id="PF06477">
    <property type="entry name" value="DUF1091"/>
    <property type="match status" value="1"/>
</dbReference>
<reference evidence="2 3" key="1">
    <citation type="submission" date="2015-04" db="EMBL/GenBank/DDBJ databases">
        <authorList>
            <person name="Syromyatnikov M.Y."/>
            <person name="Popov V.N."/>
        </authorList>
    </citation>
    <scope>NUCLEOTIDE SEQUENCE [LARGE SCALE GENOMIC DNA]</scope>
</reference>
<name>A0A1J1I049_9DIPT</name>
<proteinExistence type="predicted"/>
<dbReference type="Proteomes" id="UP000183832">
    <property type="component" value="Unassembled WGS sequence"/>
</dbReference>
<feature type="signal peptide" evidence="1">
    <location>
        <begin position="1"/>
        <end position="19"/>
    </location>
</feature>
<dbReference type="PANTHER" id="PTHR20898:SF0">
    <property type="entry name" value="DAEDALUS ON 3-RELATED"/>
    <property type="match status" value="1"/>
</dbReference>
<protein>
    <submittedName>
        <fullName evidence="2">CLUMA_CG007120, isoform A</fullName>
    </submittedName>
</protein>